<reference evidence="2 3" key="1">
    <citation type="submission" date="2019-11" db="EMBL/GenBank/DDBJ databases">
        <title>Whole genome sequence of Oryza granulata.</title>
        <authorList>
            <person name="Li W."/>
        </authorList>
    </citation>
    <scope>NUCLEOTIDE SEQUENCE [LARGE SCALE GENOMIC DNA]</scope>
    <source>
        <strain evidence="3">cv. Menghai</strain>
        <tissue evidence="2">Leaf</tissue>
    </source>
</reference>
<feature type="region of interest" description="Disordered" evidence="1">
    <location>
        <begin position="1"/>
        <end position="30"/>
    </location>
</feature>
<evidence type="ECO:0000313" key="3">
    <source>
        <dbReference type="Proteomes" id="UP000479710"/>
    </source>
</evidence>
<dbReference type="Proteomes" id="UP000479710">
    <property type="component" value="Unassembled WGS sequence"/>
</dbReference>
<name>A0A6G1D1C2_9ORYZ</name>
<sequence>MKPPPRSSTPGPTSSWRSSSASPARAGVGFDTKPFAALSPQFHQQQQEFLLFPTAVLSPAARYTTIERSVCPLPPSAPSFVQYYAAPPTSSCWMSTTTPSQHPSALSTARVSSP</sequence>
<protein>
    <submittedName>
        <fullName evidence="2">Uncharacterized protein</fullName>
    </submittedName>
</protein>
<feature type="region of interest" description="Disordered" evidence="1">
    <location>
        <begin position="94"/>
        <end position="114"/>
    </location>
</feature>
<proteinExistence type="predicted"/>
<feature type="compositionally biased region" description="Low complexity" evidence="1">
    <location>
        <begin position="8"/>
        <end position="27"/>
    </location>
</feature>
<dbReference type="AlphaFoldDB" id="A0A6G1D1C2"/>
<keyword evidence="3" id="KW-1185">Reference proteome</keyword>
<accession>A0A6G1D1C2</accession>
<comment type="caution">
    <text evidence="2">The sequence shown here is derived from an EMBL/GenBank/DDBJ whole genome shotgun (WGS) entry which is preliminary data.</text>
</comment>
<organism evidence="2 3">
    <name type="scientific">Oryza meyeriana var. granulata</name>
    <dbReference type="NCBI Taxonomy" id="110450"/>
    <lineage>
        <taxon>Eukaryota</taxon>
        <taxon>Viridiplantae</taxon>
        <taxon>Streptophyta</taxon>
        <taxon>Embryophyta</taxon>
        <taxon>Tracheophyta</taxon>
        <taxon>Spermatophyta</taxon>
        <taxon>Magnoliopsida</taxon>
        <taxon>Liliopsida</taxon>
        <taxon>Poales</taxon>
        <taxon>Poaceae</taxon>
        <taxon>BOP clade</taxon>
        <taxon>Oryzoideae</taxon>
        <taxon>Oryzeae</taxon>
        <taxon>Oryzinae</taxon>
        <taxon>Oryza</taxon>
        <taxon>Oryza meyeriana</taxon>
    </lineage>
</organism>
<gene>
    <name evidence="2" type="ORF">E2562_008976</name>
</gene>
<evidence type="ECO:0000313" key="2">
    <source>
        <dbReference type="EMBL" id="KAF0905954.1"/>
    </source>
</evidence>
<dbReference type="EMBL" id="SPHZ02000007">
    <property type="protein sequence ID" value="KAF0905954.1"/>
    <property type="molecule type" value="Genomic_DNA"/>
</dbReference>
<evidence type="ECO:0000256" key="1">
    <source>
        <dbReference type="SAM" id="MobiDB-lite"/>
    </source>
</evidence>